<dbReference type="Proteomes" id="UP001139411">
    <property type="component" value="Unassembled WGS sequence"/>
</dbReference>
<evidence type="ECO:0000313" key="3">
    <source>
        <dbReference type="Proteomes" id="UP001055420"/>
    </source>
</evidence>
<dbReference type="EMBL" id="CP098805">
    <property type="protein sequence ID" value="USJ30087.1"/>
    <property type="molecule type" value="Genomic_DNA"/>
</dbReference>
<dbReference type="RefSeq" id="WP_235165939.1">
    <property type="nucleotide sequence ID" value="NZ_CP098805.1"/>
</dbReference>
<evidence type="ECO:0000313" key="4">
    <source>
        <dbReference type="Proteomes" id="UP001139411"/>
    </source>
</evidence>
<sequence length="79" mass="8952">MSKNDLKTSLHALIDSIEDSTVLQAYLILLSREAQSQEDFWHNVDDQTKSAINEGIADFSAGRDADFFEYMKSSHGIER</sequence>
<proteinExistence type="predicted"/>
<dbReference type="EMBL" id="JAKFFV010000008">
    <property type="protein sequence ID" value="MCF2499471.1"/>
    <property type="molecule type" value="Genomic_DNA"/>
</dbReference>
<dbReference type="AlphaFoldDB" id="A0A9X1QDU0"/>
<evidence type="ECO:0000313" key="1">
    <source>
        <dbReference type="EMBL" id="MCF2499471.1"/>
    </source>
</evidence>
<reference evidence="1" key="1">
    <citation type="submission" date="2022-01" db="EMBL/GenBank/DDBJ databases">
        <title>Novel species in genus Dyadobacter.</title>
        <authorList>
            <person name="Ma C."/>
        </authorList>
    </citation>
    <scope>NUCLEOTIDE SEQUENCE</scope>
    <source>
        <strain evidence="2">CY22</strain>
        <strain evidence="1">CY357</strain>
    </source>
</reference>
<protein>
    <recommendedName>
        <fullName evidence="5">Addiction module component</fullName>
    </recommendedName>
</protein>
<name>A0A9X1QDU0_9BACT</name>
<evidence type="ECO:0000313" key="2">
    <source>
        <dbReference type="EMBL" id="USJ30087.1"/>
    </source>
</evidence>
<accession>A0A9X1QDU0</accession>
<gene>
    <name evidence="1" type="ORF">L0661_14195</name>
    <name evidence="2" type="ORF">NFI80_19730</name>
</gene>
<evidence type="ECO:0008006" key="5">
    <source>
        <dbReference type="Google" id="ProtNLM"/>
    </source>
</evidence>
<organism evidence="1 4">
    <name type="scientific">Dyadobacter chenhuakuii</name>
    <dbReference type="NCBI Taxonomy" id="2909339"/>
    <lineage>
        <taxon>Bacteria</taxon>
        <taxon>Pseudomonadati</taxon>
        <taxon>Bacteroidota</taxon>
        <taxon>Cytophagia</taxon>
        <taxon>Cytophagales</taxon>
        <taxon>Spirosomataceae</taxon>
        <taxon>Dyadobacter</taxon>
    </lineage>
</organism>
<keyword evidence="3" id="KW-1185">Reference proteome</keyword>
<dbReference type="Proteomes" id="UP001055420">
    <property type="component" value="Chromosome"/>
</dbReference>